<name>A0A4Y1QXF0_PRUDU</name>
<proteinExistence type="inferred from homology"/>
<evidence type="ECO:0000256" key="2">
    <source>
        <dbReference type="ARBA" id="ARBA00005982"/>
    </source>
</evidence>
<reference evidence="7" key="1">
    <citation type="journal article" date="2019" name="Science">
        <title>Mutation of a bHLH transcription factor allowed almond domestication.</title>
        <authorList>
            <person name="Sanchez-Perez R."/>
            <person name="Pavan S."/>
            <person name="Mazzeo R."/>
            <person name="Moldovan C."/>
            <person name="Aiese Cigliano R."/>
            <person name="Del Cueto J."/>
            <person name="Ricciardi F."/>
            <person name="Lotti C."/>
            <person name="Ricciardi L."/>
            <person name="Dicenta F."/>
            <person name="Lopez-Marques R.L."/>
            <person name="Lindberg Moller B."/>
        </authorList>
    </citation>
    <scope>NUCLEOTIDE SEQUENCE</scope>
</reference>
<comment type="subcellular location">
    <subcellularLocation>
        <location evidence="1">Membrane</location>
        <topology evidence="1">Multi-pass membrane protein</topology>
    </subcellularLocation>
</comment>
<dbReference type="InterPro" id="IPR036259">
    <property type="entry name" value="MFS_trans_sf"/>
</dbReference>
<dbReference type="EMBL" id="AP019298">
    <property type="protein sequence ID" value="BBG96540.1"/>
    <property type="molecule type" value="Genomic_DNA"/>
</dbReference>
<keyword evidence="5 6" id="KW-0472">Membrane</keyword>
<organism evidence="7">
    <name type="scientific">Prunus dulcis</name>
    <name type="common">Almond</name>
    <name type="synonym">Amygdalus dulcis</name>
    <dbReference type="NCBI Taxonomy" id="3755"/>
    <lineage>
        <taxon>Eukaryota</taxon>
        <taxon>Viridiplantae</taxon>
        <taxon>Streptophyta</taxon>
        <taxon>Embryophyta</taxon>
        <taxon>Tracheophyta</taxon>
        <taxon>Spermatophyta</taxon>
        <taxon>Magnoliopsida</taxon>
        <taxon>eudicotyledons</taxon>
        <taxon>Gunneridae</taxon>
        <taxon>Pentapetalae</taxon>
        <taxon>rosids</taxon>
        <taxon>fabids</taxon>
        <taxon>Rosales</taxon>
        <taxon>Rosaceae</taxon>
        <taxon>Amygdaloideae</taxon>
        <taxon>Amygdaleae</taxon>
        <taxon>Prunus</taxon>
    </lineage>
</organism>
<evidence type="ECO:0000256" key="4">
    <source>
        <dbReference type="ARBA" id="ARBA00022989"/>
    </source>
</evidence>
<evidence type="ECO:0000256" key="5">
    <source>
        <dbReference type="ARBA" id="ARBA00023136"/>
    </source>
</evidence>
<feature type="transmembrane region" description="Helical" evidence="6">
    <location>
        <begin position="139"/>
        <end position="172"/>
    </location>
</feature>
<sequence length="299" mass="33227">MPLVEVAQQFAFYGLASNLIMYLTNVLDQPLATAAKNVNTWLDVSSVFPVLGAFVADSYLGRFTTILFSITIYFMGMVLLTLSVSVIPSQSRRAVFFVALYILSVAQGEQKPCVQTFAADQFDENTPEERKAKSSFFNWWYLGLVFGATSATLGVVYLQVGLGFGILAGVLVGIKRYRKQRPPGSPFTTLAQGPVPKWLFEALHKLIKNCIALEETKTEMHNSLFRDSYTLSRGSPSSPLDQVPERGFLEKLLLPFIELVLYVSNDVVESRGIAAKLDIVWFVVKICNKQPETAAQNLM</sequence>
<gene>
    <name evidence="7" type="ORF">Prudu_005377</name>
</gene>
<feature type="transmembrane region" description="Helical" evidence="6">
    <location>
        <begin position="6"/>
        <end position="28"/>
    </location>
</feature>
<dbReference type="SUPFAM" id="SSF103473">
    <property type="entry name" value="MFS general substrate transporter"/>
    <property type="match status" value="1"/>
</dbReference>
<dbReference type="GO" id="GO:0022857">
    <property type="term" value="F:transmembrane transporter activity"/>
    <property type="evidence" value="ECO:0007669"/>
    <property type="project" value="InterPro"/>
</dbReference>
<dbReference type="Gene3D" id="1.20.1250.20">
    <property type="entry name" value="MFS general substrate transporter like domains"/>
    <property type="match status" value="1"/>
</dbReference>
<evidence type="ECO:0000313" key="7">
    <source>
        <dbReference type="EMBL" id="BBG96540.1"/>
    </source>
</evidence>
<keyword evidence="4 6" id="KW-1133">Transmembrane helix</keyword>
<dbReference type="GO" id="GO:0016020">
    <property type="term" value="C:membrane"/>
    <property type="evidence" value="ECO:0007669"/>
    <property type="project" value="UniProtKB-SubCell"/>
</dbReference>
<evidence type="ECO:0000256" key="1">
    <source>
        <dbReference type="ARBA" id="ARBA00004141"/>
    </source>
</evidence>
<dbReference type="Pfam" id="PF00854">
    <property type="entry name" value="PTR2"/>
    <property type="match status" value="1"/>
</dbReference>
<comment type="similarity">
    <text evidence="2">Belongs to the major facilitator superfamily. Proton-dependent oligopeptide transporter (POT/PTR) (TC 2.A.17) family.</text>
</comment>
<accession>A0A4Y1QXF0</accession>
<evidence type="ECO:0000256" key="6">
    <source>
        <dbReference type="SAM" id="Phobius"/>
    </source>
</evidence>
<keyword evidence="3 6" id="KW-0812">Transmembrane</keyword>
<dbReference type="InterPro" id="IPR000109">
    <property type="entry name" value="POT_fam"/>
</dbReference>
<protein>
    <submittedName>
        <fullName evidence="7">Major facilitator superfamily protein</fullName>
    </submittedName>
</protein>
<dbReference type="PANTHER" id="PTHR11654">
    <property type="entry name" value="OLIGOPEPTIDE TRANSPORTER-RELATED"/>
    <property type="match status" value="1"/>
</dbReference>
<evidence type="ECO:0000256" key="3">
    <source>
        <dbReference type="ARBA" id="ARBA00022692"/>
    </source>
</evidence>
<feature type="transmembrane region" description="Helical" evidence="6">
    <location>
        <begin position="66"/>
        <end position="87"/>
    </location>
</feature>
<dbReference type="AlphaFoldDB" id="A0A4Y1QXF0"/>